<dbReference type="Gene3D" id="1.25.40.420">
    <property type="match status" value="1"/>
</dbReference>
<proteinExistence type="predicted"/>
<organism evidence="2 3">
    <name type="scientific">Apatococcus lobatus</name>
    <dbReference type="NCBI Taxonomy" id="904363"/>
    <lineage>
        <taxon>Eukaryota</taxon>
        <taxon>Viridiplantae</taxon>
        <taxon>Chlorophyta</taxon>
        <taxon>core chlorophytes</taxon>
        <taxon>Trebouxiophyceae</taxon>
        <taxon>Chlorellales</taxon>
        <taxon>Chlorellaceae</taxon>
        <taxon>Apatococcus</taxon>
    </lineage>
</organism>
<dbReference type="Gene3D" id="2.60.120.260">
    <property type="entry name" value="Galactose-binding domain-like"/>
    <property type="match status" value="1"/>
</dbReference>
<dbReference type="InterPro" id="IPR011705">
    <property type="entry name" value="BACK"/>
</dbReference>
<dbReference type="PANTHER" id="PTHR47457">
    <property type="entry name" value="OS05G0345500 PROTEIN"/>
    <property type="match status" value="1"/>
</dbReference>
<comment type="caution">
    <text evidence="2">The sequence shown here is derived from an EMBL/GenBank/DDBJ whole genome shotgun (WGS) entry which is preliminary data.</text>
</comment>
<evidence type="ECO:0000313" key="2">
    <source>
        <dbReference type="EMBL" id="KAK9833216.1"/>
    </source>
</evidence>
<dbReference type="Pfam" id="PF12248">
    <property type="entry name" value="Methyltransf_FA"/>
    <property type="match status" value="1"/>
</dbReference>
<dbReference type="AlphaFoldDB" id="A0AAW1RIR2"/>
<dbReference type="SUPFAM" id="SSF49785">
    <property type="entry name" value="Galactose-binding domain-like"/>
    <property type="match status" value="1"/>
</dbReference>
<name>A0AAW1RIR2_9CHLO</name>
<dbReference type="SMART" id="SM00875">
    <property type="entry name" value="BACK"/>
    <property type="match status" value="1"/>
</dbReference>
<dbReference type="InterPro" id="IPR022041">
    <property type="entry name" value="Methyltransf_FA"/>
</dbReference>
<feature type="domain" description="BACK" evidence="1">
    <location>
        <begin position="215"/>
        <end position="325"/>
    </location>
</feature>
<dbReference type="InterPro" id="IPR008979">
    <property type="entry name" value="Galactose-bd-like_sf"/>
</dbReference>
<keyword evidence="3" id="KW-1185">Reference proteome</keyword>
<evidence type="ECO:0000313" key="3">
    <source>
        <dbReference type="Proteomes" id="UP001438707"/>
    </source>
</evidence>
<accession>A0AAW1RIR2</accession>
<evidence type="ECO:0000259" key="1">
    <source>
        <dbReference type="SMART" id="SM00875"/>
    </source>
</evidence>
<dbReference type="EMBL" id="JALJOS010000011">
    <property type="protein sequence ID" value="KAK9833216.1"/>
    <property type="molecule type" value="Genomic_DNA"/>
</dbReference>
<gene>
    <name evidence="2" type="ORF">WJX74_010670</name>
</gene>
<dbReference type="Proteomes" id="UP001438707">
    <property type="component" value="Unassembled WGS sequence"/>
</dbReference>
<dbReference type="PANTHER" id="PTHR47457:SF1">
    <property type="entry name" value="BTB DOMAIN-CONTAINING PROTEIN-RELATED"/>
    <property type="match status" value="1"/>
</dbReference>
<protein>
    <recommendedName>
        <fullName evidence="1">BACK domain-containing protein</fullName>
    </recommendedName>
</protein>
<reference evidence="2 3" key="1">
    <citation type="journal article" date="2024" name="Nat. Commun.">
        <title>Phylogenomics reveals the evolutionary origins of lichenization in chlorophyte algae.</title>
        <authorList>
            <person name="Puginier C."/>
            <person name="Libourel C."/>
            <person name="Otte J."/>
            <person name="Skaloud P."/>
            <person name="Haon M."/>
            <person name="Grisel S."/>
            <person name="Petersen M."/>
            <person name="Berrin J.G."/>
            <person name="Delaux P.M."/>
            <person name="Dal Grande F."/>
            <person name="Keller J."/>
        </authorList>
    </citation>
    <scope>NUCLEOTIDE SEQUENCE [LARGE SCALE GENOMIC DNA]</scope>
    <source>
        <strain evidence="2 3">SAG 2145</strain>
    </source>
</reference>
<sequence length="584" mass="64488">MLRVSTEQSVVVPPFGCTWLQSEAHQLSAEKGCLSVEVKGETDITIIYGSVTPPTRWHYERLRGSRQGSDDHAYTLILGSHRNSSAKLEKDNVTCAQAQLPHAARPSKVSFKPFWINYDCGSFMVGSGAPGEDVILAWEDPQPLDDIQYIGLSAWDKHVSYRHITLGPALLPNIIKQHQQQGNPSAMASEPSRVQSLAVLCCEQLTKDVKPVHVCPGLVLAEVLSPVADLIKPALMHVLIASLAQVLQNHSRAFCSLGEETVQDLLSSDLQAVSEVQLLDALLLWAGRTEGSPAASDPRPLYIVEALMHLIRFPLMTKAELQALSRRPFMKESPIILELLREARQLPGKVHENKQPGLEIKKRHIRALTADEAAAAARFEPRVPCGARPLIYEYDGDQNGVIYHFGTNFGTQQWVNPVLAGRVEVKASSPVCRSTDPKILVGGGFQRINFAGPRRQPDGSHVAWWSLDLGPHHRLACNHLTLRHDGTQEFLRSWTLQASNDQLSWTDLLKSQDNVRLKLPGQFASWAVPAHAASEAFRSFRILVQNPASGSQPTVHLSHLELYGYLFINQHGWPIASHTAGLAS</sequence>